<dbReference type="EMBL" id="JBHTJO010000001">
    <property type="protein sequence ID" value="MFD0985979.1"/>
    <property type="molecule type" value="Genomic_DNA"/>
</dbReference>
<dbReference type="GO" id="GO:0003904">
    <property type="term" value="F:deoxyribodipyrimidine photo-lyase activity"/>
    <property type="evidence" value="ECO:0007669"/>
    <property type="project" value="UniProtKB-EC"/>
</dbReference>
<dbReference type="Gene3D" id="3.40.50.620">
    <property type="entry name" value="HUPs"/>
    <property type="match status" value="1"/>
</dbReference>
<dbReference type="InterPro" id="IPR036155">
    <property type="entry name" value="Crypto/Photolyase_N_sf"/>
</dbReference>
<dbReference type="PROSITE" id="PS00691">
    <property type="entry name" value="DNA_PHOTOLYASES_1_2"/>
    <property type="match status" value="1"/>
</dbReference>
<dbReference type="PROSITE" id="PS00394">
    <property type="entry name" value="DNA_PHOTOLYASES_1_1"/>
    <property type="match status" value="1"/>
</dbReference>
<dbReference type="Proteomes" id="UP001597102">
    <property type="component" value="Unassembled WGS sequence"/>
</dbReference>
<evidence type="ECO:0000256" key="5">
    <source>
        <dbReference type="ARBA" id="ARBA00022991"/>
    </source>
</evidence>
<comment type="similarity">
    <text evidence="6">Belongs to the DNA photolyase family.</text>
</comment>
<keyword evidence="5 6" id="KW-0157">Chromophore</keyword>
<dbReference type="InterPro" id="IPR002081">
    <property type="entry name" value="Cryptochrome/DNA_photolyase_1"/>
</dbReference>
<evidence type="ECO:0000259" key="7">
    <source>
        <dbReference type="PROSITE" id="PS51645"/>
    </source>
</evidence>
<dbReference type="SUPFAM" id="SSF52425">
    <property type="entry name" value="Cryptochrome/photolyase, N-terminal domain"/>
    <property type="match status" value="1"/>
</dbReference>
<evidence type="ECO:0000256" key="3">
    <source>
        <dbReference type="ARBA" id="ARBA00022630"/>
    </source>
</evidence>
<dbReference type="Pfam" id="PF00875">
    <property type="entry name" value="DNA_photolyase"/>
    <property type="match status" value="1"/>
</dbReference>
<keyword evidence="8" id="KW-0456">Lyase</keyword>
<keyword evidence="3 6" id="KW-0285">Flavoprotein</keyword>
<dbReference type="InterPro" id="IPR014729">
    <property type="entry name" value="Rossmann-like_a/b/a_fold"/>
</dbReference>
<proteinExistence type="inferred from homology"/>
<dbReference type="PANTHER" id="PTHR11455:SF9">
    <property type="entry name" value="CRYPTOCHROME CIRCADIAN CLOCK 5 ISOFORM X1"/>
    <property type="match status" value="1"/>
</dbReference>
<accession>A0ABW3J7A6</accession>
<protein>
    <submittedName>
        <fullName evidence="8">Cryptochrome/photolyase family protein</fullName>
        <ecNumber evidence="8">4.1.99.3</ecNumber>
    </submittedName>
</protein>
<evidence type="ECO:0000256" key="1">
    <source>
        <dbReference type="ARBA" id="ARBA00001932"/>
    </source>
</evidence>
<evidence type="ECO:0000256" key="4">
    <source>
        <dbReference type="ARBA" id="ARBA00022827"/>
    </source>
</evidence>
<gene>
    <name evidence="8" type="ORF">ACFQ2F_02575</name>
</gene>
<comment type="cofactor">
    <cofactor evidence="2">
        <name>FAD</name>
        <dbReference type="ChEBI" id="CHEBI:57692"/>
    </cofactor>
</comment>
<dbReference type="Gene3D" id="1.25.40.80">
    <property type="match status" value="1"/>
</dbReference>
<evidence type="ECO:0000313" key="8">
    <source>
        <dbReference type="EMBL" id="MFD0985979.1"/>
    </source>
</evidence>
<dbReference type="InterPro" id="IPR006050">
    <property type="entry name" value="DNA_photolyase_N"/>
</dbReference>
<sequence>MADEKRPVIMWFRRDLRLSDNPALSAAAKTDGPLLPVFILDDDAPGHFSLGGASRWWLHGSLESLDKSLDGSLILRRGKTAEILNKLLDETDACAIHTAAAYEPYERALEEAVEKLCKDRGVEFTRHEGRLLNSPDAVSTNDGDPYQVFTPYWKAAKRKHFRDVLRAPSLNDFAKARSDDLGDWKLRPTKPDWAGGLRETWTPGEEAAKKALAGFIDNKLLDYEKDRGRLDCDPSSRLSPHLHFGELSPLQVYSAVRHADEGASGKGAESFLSELGWREFCAQLLFHFPHTATEPLKDQFKDFPWRQSKADLKAWQNGETGYPIVDAAMRQLWETGWMPNRARMVVASFLTKHLLIPWQDGADWFWDTLVDADLANNASNWQWVAGSGADAAPYFRIFNPILQSEKFDPDGDYIRRWVPELKKLKNKDIHAPFEASASSLSEAGIDLGSTYPKPIIEHSKGRQRSLDAYEKVKNG</sequence>
<comment type="caution">
    <text evidence="8">The sequence shown here is derived from an EMBL/GenBank/DDBJ whole genome shotgun (WGS) entry which is preliminary data.</text>
</comment>
<dbReference type="PANTHER" id="PTHR11455">
    <property type="entry name" value="CRYPTOCHROME"/>
    <property type="match status" value="1"/>
</dbReference>
<dbReference type="InterPro" id="IPR005101">
    <property type="entry name" value="Cryptochr/Photolyase_FAD-bd"/>
</dbReference>
<dbReference type="PRINTS" id="PR00147">
    <property type="entry name" value="DNAPHOTLYASE"/>
</dbReference>
<comment type="cofactor">
    <cofactor evidence="1">
        <name>(6R)-5,10-methylene-5,6,7,8-tetrahydrofolate</name>
        <dbReference type="ChEBI" id="CHEBI:15636"/>
    </cofactor>
</comment>
<dbReference type="Pfam" id="PF03441">
    <property type="entry name" value="FAD_binding_7"/>
    <property type="match status" value="1"/>
</dbReference>
<dbReference type="Gene3D" id="1.10.579.10">
    <property type="entry name" value="DNA Cyclobutane Dipyrimidine Photolyase, subunit A, domain 3"/>
    <property type="match status" value="1"/>
</dbReference>
<feature type="domain" description="Photolyase/cryptochrome alpha/beta" evidence="7">
    <location>
        <begin position="6"/>
        <end position="132"/>
    </location>
</feature>
<dbReference type="InterPro" id="IPR018394">
    <property type="entry name" value="DNA_photolyase_1_CS_C"/>
</dbReference>
<evidence type="ECO:0000256" key="2">
    <source>
        <dbReference type="ARBA" id="ARBA00001974"/>
    </source>
</evidence>
<dbReference type="SUPFAM" id="SSF48173">
    <property type="entry name" value="Cryptochrome/photolyase FAD-binding domain"/>
    <property type="match status" value="1"/>
</dbReference>
<dbReference type="EC" id="4.1.99.3" evidence="8"/>
<dbReference type="InterPro" id="IPR036134">
    <property type="entry name" value="Crypto/Photolyase_FAD-like_sf"/>
</dbReference>
<dbReference type="RefSeq" id="WP_379085259.1">
    <property type="nucleotide sequence ID" value="NZ_JBHTJO010000001.1"/>
</dbReference>
<dbReference type="PROSITE" id="PS51645">
    <property type="entry name" value="PHR_CRY_ALPHA_BETA"/>
    <property type="match status" value="1"/>
</dbReference>
<keyword evidence="9" id="KW-1185">Reference proteome</keyword>
<organism evidence="8 9">
    <name type="scientific">Methyloligella solikamskensis</name>
    <dbReference type="NCBI Taxonomy" id="1177756"/>
    <lineage>
        <taxon>Bacteria</taxon>
        <taxon>Pseudomonadati</taxon>
        <taxon>Pseudomonadota</taxon>
        <taxon>Alphaproteobacteria</taxon>
        <taxon>Hyphomicrobiales</taxon>
        <taxon>Hyphomicrobiaceae</taxon>
        <taxon>Methyloligella</taxon>
    </lineage>
</organism>
<keyword evidence="4 6" id="KW-0274">FAD</keyword>
<evidence type="ECO:0000313" key="9">
    <source>
        <dbReference type="Proteomes" id="UP001597102"/>
    </source>
</evidence>
<name>A0ABW3J7A6_9HYPH</name>
<evidence type="ECO:0000256" key="6">
    <source>
        <dbReference type="RuleBase" id="RU004182"/>
    </source>
</evidence>
<reference evidence="9" key="1">
    <citation type="journal article" date="2019" name="Int. J. Syst. Evol. Microbiol.">
        <title>The Global Catalogue of Microorganisms (GCM) 10K type strain sequencing project: providing services to taxonomists for standard genome sequencing and annotation.</title>
        <authorList>
            <consortium name="The Broad Institute Genomics Platform"/>
            <consortium name="The Broad Institute Genome Sequencing Center for Infectious Disease"/>
            <person name="Wu L."/>
            <person name="Ma J."/>
        </authorList>
    </citation>
    <scope>NUCLEOTIDE SEQUENCE [LARGE SCALE GENOMIC DNA]</scope>
    <source>
        <strain evidence="9">CCUG 61697</strain>
    </source>
</reference>